<sequence>MHASTSPTKQAESVAALQAEVDALQFTLGENEDSEKIVSRHIKLLHRYNESKDATQILIGRLASLKQTTVKQIHTDMELAGDD</sequence>
<dbReference type="Pfam" id="PF07061">
    <property type="entry name" value="Swi5"/>
    <property type="match status" value="1"/>
</dbReference>
<evidence type="ECO:0008006" key="6">
    <source>
        <dbReference type="Google" id="ProtNLM"/>
    </source>
</evidence>
<keyword evidence="5" id="KW-1185">Reference proteome</keyword>
<dbReference type="Gene3D" id="1.20.5.170">
    <property type="match status" value="1"/>
</dbReference>
<dbReference type="Proteomes" id="UP000054166">
    <property type="component" value="Unassembled WGS sequence"/>
</dbReference>
<keyword evidence="2" id="KW-0227">DNA damage</keyword>
<dbReference type="GO" id="GO:0000709">
    <property type="term" value="P:meiotic joint molecule formation"/>
    <property type="evidence" value="ECO:0007669"/>
    <property type="project" value="TreeGrafter"/>
</dbReference>
<comment type="similarity">
    <text evidence="1">Belongs to the SWI5/SAE3 family.</text>
</comment>
<dbReference type="GO" id="GO:0034974">
    <property type="term" value="C:Swi5-Swi2 complex"/>
    <property type="evidence" value="ECO:0007669"/>
    <property type="project" value="TreeGrafter"/>
</dbReference>
<dbReference type="PANTHER" id="PTHR28529">
    <property type="entry name" value="DNA REPAIR PROTEIN SWI5 HOMOLOG"/>
    <property type="match status" value="1"/>
</dbReference>
<evidence type="ECO:0000256" key="3">
    <source>
        <dbReference type="ARBA" id="ARBA00023204"/>
    </source>
</evidence>
<dbReference type="HOGENOM" id="CLU_106110_4_0_1"/>
<reference evidence="5" key="2">
    <citation type="submission" date="2015-01" db="EMBL/GenBank/DDBJ databases">
        <title>Evolutionary Origins and Diversification of the Mycorrhizal Mutualists.</title>
        <authorList>
            <consortium name="DOE Joint Genome Institute"/>
            <consortium name="Mycorrhizal Genomics Consortium"/>
            <person name="Kohler A."/>
            <person name="Kuo A."/>
            <person name="Nagy L.G."/>
            <person name="Floudas D."/>
            <person name="Copeland A."/>
            <person name="Barry K.W."/>
            <person name="Cichocki N."/>
            <person name="Veneault-Fourrey C."/>
            <person name="LaButti K."/>
            <person name="Lindquist E.A."/>
            <person name="Lipzen A."/>
            <person name="Lundell T."/>
            <person name="Morin E."/>
            <person name="Murat C."/>
            <person name="Riley R."/>
            <person name="Ohm R."/>
            <person name="Sun H."/>
            <person name="Tunlid A."/>
            <person name="Henrissat B."/>
            <person name="Grigoriev I.V."/>
            <person name="Hibbett D.S."/>
            <person name="Martin F."/>
        </authorList>
    </citation>
    <scope>NUCLEOTIDE SEQUENCE [LARGE SCALE GENOMIC DNA]</scope>
    <source>
        <strain evidence="5">F 1598</strain>
    </source>
</reference>
<proteinExistence type="inferred from homology"/>
<reference evidence="4 5" key="1">
    <citation type="submission" date="2014-04" db="EMBL/GenBank/DDBJ databases">
        <authorList>
            <consortium name="DOE Joint Genome Institute"/>
            <person name="Kuo A."/>
            <person name="Tarkka M."/>
            <person name="Buscot F."/>
            <person name="Kohler A."/>
            <person name="Nagy L.G."/>
            <person name="Floudas D."/>
            <person name="Copeland A."/>
            <person name="Barry K.W."/>
            <person name="Cichocki N."/>
            <person name="Veneault-Fourrey C."/>
            <person name="LaButti K."/>
            <person name="Lindquist E.A."/>
            <person name="Lipzen A."/>
            <person name="Lundell T."/>
            <person name="Morin E."/>
            <person name="Murat C."/>
            <person name="Sun H."/>
            <person name="Tunlid A."/>
            <person name="Henrissat B."/>
            <person name="Grigoriev I.V."/>
            <person name="Hibbett D.S."/>
            <person name="Martin F."/>
            <person name="Nordberg H.P."/>
            <person name="Cantor M.N."/>
            <person name="Hua S.X."/>
        </authorList>
    </citation>
    <scope>NUCLEOTIDE SEQUENCE [LARGE SCALE GENOMIC DNA]</scope>
    <source>
        <strain evidence="4 5">F 1598</strain>
    </source>
</reference>
<evidence type="ECO:0000256" key="2">
    <source>
        <dbReference type="ARBA" id="ARBA00022763"/>
    </source>
</evidence>
<protein>
    <recommendedName>
        <fullName evidence="6">Swi5-domain-containing protein</fullName>
    </recommendedName>
</protein>
<keyword evidence="3" id="KW-0234">DNA repair</keyword>
<dbReference type="InParanoid" id="A0A0C3FCI0"/>
<evidence type="ECO:0000256" key="1">
    <source>
        <dbReference type="ARBA" id="ARBA00008060"/>
    </source>
</evidence>
<dbReference type="OrthoDB" id="255837at2759"/>
<dbReference type="InterPro" id="IPR010760">
    <property type="entry name" value="DNA-repair_Swi5"/>
</dbReference>
<organism evidence="4 5">
    <name type="scientific">Piloderma croceum (strain F 1598)</name>
    <dbReference type="NCBI Taxonomy" id="765440"/>
    <lineage>
        <taxon>Eukaryota</taxon>
        <taxon>Fungi</taxon>
        <taxon>Dikarya</taxon>
        <taxon>Basidiomycota</taxon>
        <taxon>Agaricomycotina</taxon>
        <taxon>Agaricomycetes</taxon>
        <taxon>Agaricomycetidae</taxon>
        <taxon>Atheliales</taxon>
        <taxon>Atheliaceae</taxon>
        <taxon>Piloderma</taxon>
    </lineage>
</organism>
<dbReference type="STRING" id="765440.A0A0C3FCI0"/>
<dbReference type="PANTHER" id="PTHR28529:SF2">
    <property type="entry name" value="DNA REPAIR PROTEIN SWI5 HOMOLOG"/>
    <property type="match status" value="1"/>
</dbReference>
<dbReference type="GO" id="GO:0010772">
    <property type="term" value="P:meiotic DNA recombinase assembly involved in reciprocal meiotic recombination"/>
    <property type="evidence" value="ECO:0007669"/>
    <property type="project" value="TreeGrafter"/>
</dbReference>
<gene>
    <name evidence="4" type="ORF">PILCRDRAFT_8131</name>
</gene>
<dbReference type="EMBL" id="KN832995">
    <property type="protein sequence ID" value="KIM82325.1"/>
    <property type="molecule type" value="Genomic_DNA"/>
</dbReference>
<evidence type="ECO:0000313" key="5">
    <source>
        <dbReference type="Proteomes" id="UP000054166"/>
    </source>
</evidence>
<dbReference type="AlphaFoldDB" id="A0A0C3FCI0"/>
<dbReference type="GO" id="GO:0032798">
    <property type="term" value="C:Swi5-Sfr1 complex"/>
    <property type="evidence" value="ECO:0007669"/>
    <property type="project" value="TreeGrafter"/>
</dbReference>
<evidence type="ECO:0000313" key="4">
    <source>
        <dbReference type="EMBL" id="KIM82325.1"/>
    </source>
</evidence>
<name>A0A0C3FCI0_PILCF</name>
<accession>A0A0C3FCI0</accession>